<evidence type="ECO:0000313" key="2">
    <source>
        <dbReference type="Proteomes" id="UP000054007"/>
    </source>
</evidence>
<evidence type="ECO:0000313" key="1">
    <source>
        <dbReference type="EMBL" id="KIY69701.1"/>
    </source>
</evidence>
<sequence length="67" mass="7922">MFLRLWLRYRTERARASCGNWAWLGAWAVLTSSLPFTSTCFAEYLRTSAFAFRVYRYPIPLHSFNPP</sequence>
<name>A0A0D7BJB2_9AGAR</name>
<proteinExistence type="predicted"/>
<keyword evidence="2" id="KW-1185">Reference proteome</keyword>
<reference evidence="1 2" key="1">
    <citation type="journal article" date="2015" name="Fungal Genet. Biol.">
        <title>Evolution of novel wood decay mechanisms in Agaricales revealed by the genome sequences of Fistulina hepatica and Cylindrobasidium torrendii.</title>
        <authorList>
            <person name="Floudas D."/>
            <person name="Held B.W."/>
            <person name="Riley R."/>
            <person name="Nagy L.G."/>
            <person name="Koehler G."/>
            <person name="Ransdell A.S."/>
            <person name="Younus H."/>
            <person name="Chow J."/>
            <person name="Chiniquy J."/>
            <person name="Lipzen A."/>
            <person name="Tritt A."/>
            <person name="Sun H."/>
            <person name="Haridas S."/>
            <person name="LaButti K."/>
            <person name="Ohm R.A."/>
            <person name="Kues U."/>
            <person name="Blanchette R.A."/>
            <person name="Grigoriev I.V."/>
            <person name="Minto R.E."/>
            <person name="Hibbett D.S."/>
        </authorList>
    </citation>
    <scope>NUCLEOTIDE SEQUENCE [LARGE SCALE GENOMIC DNA]</scope>
    <source>
        <strain evidence="1 2">FP15055 ss-10</strain>
    </source>
</reference>
<organism evidence="1 2">
    <name type="scientific">Cylindrobasidium torrendii FP15055 ss-10</name>
    <dbReference type="NCBI Taxonomy" id="1314674"/>
    <lineage>
        <taxon>Eukaryota</taxon>
        <taxon>Fungi</taxon>
        <taxon>Dikarya</taxon>
        <taxon>Basidiomycota</taxon>
        <taxon>Agaricomycotina</taxon>
        <taxon>Agaricomycetes</taxon>
        <taxon>Agaricomycetidae</taxon>
        <taxon>Agaricales</taxon>
        <taxon>Marasmiineae</taxon>
        <taxon>Physalacriaceae</taxon>
        <taxon>Cylindrobasidium</taxon>
    </lineage>
</organism>
<dbReference type="AlphaFoldDB" id="A0A0D7BJB2"/>
<dbReference type="Proteomes" id="UP000054007">
    <property type="component" value="Unassembled WGS sequence"/>
</dbReference>
<dbReference type="EMBL" id="KN880479">
    <property type="protein sequence ID" value="KIY69701.1"/>
    <property type="molecule type" value="Genomic_DNA"/>
</dbReference>
<gene>
    <name evidence="1" type="ORF">CYLTODRAFT_420386</name>
</gene>
<protein>
    <submittedName>
        <fullName evidence="1">Uncharacterized protein</fullName>
    </submittedName>
</protein>
<accession>A0A0D7BJB2</accession>